<dbReference type="Proteomes" id="UP000821845">
    <property type="component" value="Chromosome 1"/>
</dbReference>
<name>A0ACB7TGT8_HYAAI</name>
<gene>
    <name evidence="1" type="ORF">HPB50_011159</name>
</gene>
<accession>A0ACB7TGT8</accession>
<dbReference type="EMBL" id="CM023481">
    <property type="protein sequence ID" value="KAH6946020.1"/>
    <property type="molecule type" value="Genomic_DNA"/>
</dbReference>
<comment type="caution">
    <text evidence="1">The sequence shown here is derived from an EMBL/GenBank/DDBJ whole genome shotgun (WGS) entry which is preliminary data.</text>
</comment>
<protein>
    <submittedName>
        <fullName evidence="1">Uncharacterized protein</fullName>
    </submittedName>
</protein>
<evidence type="ECO:0000313" key="2">
    <source>
        <dbReference type="Proteomes" id="UP000821845"/>
    </source>
</evidence>
<proteinExistence type="predicted"/>
<organism evidence="1 2">
    <name type="scientific">Hyalomma asiaticum</name>
    <name type="common">Tick</name>
    <dbReference type="NCBI Taxonomy" id="266040"/>
    <lineage>
        <taxon>Eukaryota</taxon>
        <taxon>Metazoa</taxon>
        <taxon>Ecdysozoa</taxon>
        <taxon>Arthropoda</taxon>
        <taxon>Chelicerata</taxon>
        <taxon>Arachnida</taxon>
        <taxon>Acari</taxon>
        <taxon>Parasitiformes</taxon>
        <taxon>Ixodida</taxon>
        <taxon>Ixodoidea</taxon>
        <taxon>Ixodidae</taxon>
        <taxon>Hyalomminae</taxon>
        <taxon>Hyalomma</taxon>
    </lineage>
</organism>
<keyword evidence="2" id="KW-1185">Reference proteome</keyword>
<sequence>MREREDRRLAVSRECFEENKALGWLGLKSDLLNVFGGESCGGNDGGEQIVERQLGSQGAGRELNSNGDKLIAGSRGGREFAVSTVGAAAAFKGKRAAHVS</sequence>
<evidence type="ECO:0000313" key="1">
    <source>
        <dbReference type="EMBL" id="KAH6946020.1"/>
    </source>
</evidence>
<reference evidence="1" key="1">
    <citation type="submission" date="2020-05" db="EMBL/GenBank/DDBJ databases">
        <title>Large-scale comparative analyses of tick genomes elucidate their genetic diversity and vector capacities.</title>
        <authorList>
            <person name="Jia N."/>
            <person name="Wang J."/>
            <person name="Shi W."/>
            <person name="Du L."/>
            <person name="Sun Y."/>
            <person name="Zhan W."/>
            <person name="Jiang J."/>
            <person name="Wang Q."/>
            <person name="Zhang B."/>
            <person name="Ji P."/>
            <person name="Sakyi L.B."/>
            <person name="Cui X."/>
            <person name="Yuan T."/>
            <person name="Jiang B."/>
            <person name="Yang W."/>
            <person name="Lam T.T.-Y."/>
            <person name="Chang Q."/>
            <person name="Ding S."/>
            <person name="Wang X."/>
            <person name="Zhu J."/>
            <person name="Ruan X."/>
            <person name="Zhao L."/>
            <person name="Wei J."/>
            <person name="Que T."/>
            <person name="Du C."/>
            <person name="Cheng J."/>
            <person name="Dai P."/>
            <person name="Han X."/>
            <person name="Huang E."/>
            <person name="Gao Y."/>
            <person name="Liu J."/>
            <person name="Shao H."/>
            <person name="Ye R."/>
            <person name="Li L."/>
            <person name="Wei W."/>
            <person name="Wang X."/>
            <person name="Wang C."/>
            <person name="Yang T."/>
            <person name="Huo Q."/>
            <person name="Li W."/>
            <person name="Guo W."/>
            <person name="Chen H."/>
            <person name="Zhou L."/>
            <person name="Ni X."/>
            <person name="Tian J."/>
            <person name="Zhou Y."/>
            <person name="Sheng Y."/>
            <person name="Liu T."/>
            <person name="Pan Y."/>
            <person name="Xia L."/>
            <person name="Li J."/>
            <person name="Zhao F."/>
            <person name="Cao W."/>
        </authorList>
    </citation>
    <scope>NUCLEOTIDE SEQUENCE</scope>
    <source>
        <strain evidence="1">Hyas-2018</strain>
    </source>
</reference>